<dbReference type="InterPro" id="IPR035315">
    <property type="entry name" value="DUF5372"/>
</dbReference>
<organism evidence="3 4">
    <name type="scientific">Candidatus Methylophosphatis roskildensis</name>
    <dbReference type="NCBI Taxonomy" id="2899263"/>
    <lineage>
        <taxon>Bacteria</taxon>
        <taxon>Pseudomonadati</taxon>
        <taxon>Pseudomonadota</taxon>
        <taxon>Betaproteobacteria</taxon>
        <taxon>Nitrosomonadales</taxon>
        <taxon>Sterolibacteriaceae</taxon>
        <taxon>Candidatus Methylophosphatis</taxon>
    </lineage>
</organism>
<dbReference type="AlphaFoldDB" id="A0A9D7HU35"/>
<evidence type="ECO:0000313" key="2">
    <source>
        <dbReference type="EMBL" id="MBK6972438.1"/>
    </source>
</evidence>
<reference evidence="4" key="2">
    <citation type="journal article" date="2021" name="Nat. Commun.">
        <title>Connecting structure to function with the recovery of over 1000 high-quality metagenome-assembled genomes from activated sludge using long-read sequencing.</title>
        <authorList>
            <person name="Singleton C.M."/>
            <person name="Petriglieri F."/>
            <person name="Kristensen J.M."/>
            <person name="Kirkegaard R.H."/>
            <person name="Michaelsen T.Y."/>
            <person name="Andersen M.H."/>
            <person name="Kondrotaite Z."/>
            <person name="Karst S.M."/>
            <person name="Dueholm M.S."/>
            <person name="Nielsen P.H."/>
            <person name="Albertsen M."/>
        </authorList>
    </citation>
    <scope>NUCLEOTIDE SEQUENCE [LARGE SCALE GENOMIC DNA]</scope>
</reference>
<dbReference type="EMBL" id="JADJEV010000002">
    <property type="protein sequence ID" value="MBK6972438.1"/>
    <property type="molecule type" value="Genomic_DNA"/>
</dbReference>
<name>A0A9D7HU35_9PROT</name>
<dbReference type="EMBL" id="JADJEV010000001">
    <property type="protein sequence ID" value="MBK6971448.1"/>
    <property type="molecule type" value="Genomic_DNA"/>
</dbReference>
<dbReference type="EMBL" id="JADJEV010000003">
    <property type="protein sequence ID" value="MBK6973270.1"/>
    <property type="molecule type" value="Genomic_DNA"/>
</dbReference>
<protein>
    <submittedName>
        <fullName evidence="3">Transposase</fullName>
    </submittedName>
</protein>
<evidence type="ECO:0000313" key="1">
    <source>
        <dbReference type="EMBL" id="MBK6971448.1"/>
    </source>
</evidence>
<evidence type="ECO:0000313" key="4">
    <source>
        <dbReference type="Proteomes" id="UP000807785"/>
    </source>
</evidence>
<dbReference type="Pfam" id="PF17342">
    <property type="entry name" value="DUF5372"/>
    <property type="match status" value="1"/>
</dbReference>
<dbReference type="Proteomes" id="UP000807785">
    <property type="component" value="Unassembled WGS sequence"/>
</dbReference>
<gene>
    <name evidence="1" type="ORF">IPH26_00285</name>
    <name evidence="2" type="ORF">IPH26_05590</name>
    <name evidence="3" type="ORF">IPH26_10130</name>
</gene>
<proteinExistence type="predicted"/>
<comment type="caution">
    <text evidence="3">The sequence shown here is derived from an EMBL/GenBank/DDBJ whole genome shotgun (WGS) entry which is preliminary data.</text>
</comment>
<evidence type="ECO:0000313" key="3">
    <source>
        <dbReference type="EMBL" id="MBK6973270.1"/>
    </source>
</evidence>
<reference evidence="3" key="1">
    <citation type="submission" date="2020-10" db="EMBL/GenBank/DDBJ databases">
        <title>Connecting structure to function with the recovery of over 1000 high-quality activated sludge metagenome-assembled genomes encoding full-length rRNA genes using long-read sequencing.</title>
        <authorList>
            <person name="Singleton C.M."/>
            <person name="Petriglieri F."/>
            <person name="Kristensen J.M."/>
            <person name="Kirkegaard R.H."/>
            <person name="Michaelsen T.Y."/>
            <person name="Andersen M.H."/>
            <person name="Karst S.M."/>
            <person name="Dueholm M.S."/>
            <person name="Nielsen P.H."/>
            <person name="Albertsen M."/>
        </authorList>
    </citation>
    <scope>NUCLEOTIDE SEQUENCE</scope>
    <source>
        <strain evidence="3">Bjer_18-Q3-R1-45_BAT3C.347</strain>
    </source>
</reference>
<accession>A0A9D7HU35</accession>
<sequence>MTHAFHPRRGERITAATRKKTWGDDRIMYYDARGQLVSVLTSWTSLHELDSFMAASAGRSWLRVDDLLRLSALIAALKVRDEEGGVK</sequence>